<evidence type="ECO:0000259" key="1">
    <source>
        <dbReference type="PROSITE" id="PS50090"/>
    </source>
</evidence>
<evidence type="ECO:0000259" key="2">
    <source>
        <dbReference type="PROSITE" id="PS51294"/>
    </source>
</evidence>
<dbReference type="PROSITE" id="PS50090">
    <property type="entry name" value="MYB_LIKE"/>
    <property type="match status" value="1"/>
</dbReference>
<evidence type="ECO:0000313" key="3">
    <source>
        <dbReference type="EMBL" id="KAG5190426.1"/>
    </source>
</evidence>
<keyword evidence="4" id="KW-1185">Reference proteome</keyword>
<feature type="domain" description="HTH myb-type" evidence="2">
    <location>
        <begin position="3"/>
        <end position="54"/>
    </location>
</feature>
<dbReference type="InterPro" id="IPR017930">
    <property type="entry name" value="Myb_dom"/>
</dbReference>
<dbReference type="Pfam" id="PF00249">
    <property type="entry name" value="Myb_DNA-binding"/>
    <property type="match status" value="1"/>
</dbReference>
<feature type="domain" description="Myb-like" evidence="1">
    <location>
        <begin position="3"/>
        <end position="51"/>
    </location>
</feature>
<organism evidence="3 4">
    <name type="scientific">Tribonema minus</name>
    <dbReference type="NCBI Taxonomy" id="303371"/>
    <lineage>
        <taxon>Eukaryota</taxon>
        <taxon>Sar</taxon>
        <taxon>Stramenopiles</taxon>
        <taxon>Ochrophyta</taxon>
        <taxon>PX clade</taxon>
        <taxon>Xanthophyceae</taxon>
        <taxon>Tribonematales</taxon>
        <taxon>Tribonemataceae</taxon>
        <taxon>Tribonema</taxon>
    </lineage>
</organism>
<dbReference type="EMBL" id="JAFCMP010000034">
    <property type="protein sequence ID" value="KAG5190426.1"/>
    <property type="molecule type" value="Genomic_DNA"/>
</dbReference>
<dbReference type="AlphaFoldDB" id="A0A835ZCD9"/>
<proteinExistence type="predicted"/>
<dbReference type="OrthoDB" id="2143914at2759"/>
<dbReference type="Gene3D" id="1.10.10.60">
    <property type="entry name" value="Homeodomain-like"/>
    <property type="match status" value="1"/>
</dbReference>
<dbReference type="CDD" id="cd00167">
    <property type="entry name" value="SANT"/>
    <property type="match status" value="1"/>
</dbReference>
<name>A0A835ZCD9_9STRA</name>
<dbReference type="InterPro" id="IPR001005">
    <property type="entry name" value="SANT/Myb"/>
</dbReference>
<feature type="non-terminal residue" evidence="3">
    <location>
        <position position="54"/>
    </location>
</feature>
<dbReference type="SMART" id="SM00717">
    <property type="entry name" value="SANT"/>
    <property type="match status" value="1"/>
</dbReference>
<gene>
    <name evidence="3" type="ORF">JKP88DRAFT_135885</name>
</gene>
<accession>A0A835ZCD9</accession>
<dbReference type="SUPFAM" id="SSF46689">
    <property type="entry name" value="Homeodomain-like"/>
    <property type="match status" value="1"/>
</dbReference>
<dbReference type="InterPro" id="IPR009057">
    <property type="entry name" value="Homeodomain-like_sf"/>
</dbReference>
<protein>
    <submittedName>
        <fullName evidence="3">Uncharacterized protein</fullName>
    </submittedName>
</protein>
<reference evidence="3" key="1">
    <citation type="submission" date="2021-02" db="EMBL/GenBank/DDBJ databases">
        <title>First Annotated Genome of the Yellow-green Alga Tribonema minus.</title>
        <authorList>
            <person name="Mahan K.M."/>
        </authorList>
    </citation>
    <scope>NUCLEOTIDE SEQUENCE</scope>
    <source>
        <strain evidence="3">UTEX B ZZ1240</strain>
    </source>
</reference>
<dbReference type="PROSITE" id="PS51294">
    <property type="entry name" value="HTH_MYB"/>
    <property type="match status" value="1"/>
</dbReference>
<dbReference type="Proteomes" id="UP000664859">
    <property type="component" value="Unassembled WGS sequence"/>
</dbReference>
<sequence>HLDPQRKKGAWTAEEEILVAEARTAGRRWVDIADMLGRTNGDVKNRYYNAVRKQ</sequence>
<comment type="caution">
    <text evidence="3">The sequence shown here is derived from an EMBL/GenBank/DDBJ whole genome shotgun (WGS) entry which is preliminary data.</text>
</comment>
<feature type="non-terminal residue" evidence="3">
    <location>
        <position position="1"/>
    </location>
</feature>
<evidence type="ECO:0000313" key="4">
    <source>
        <dbReference type="Proteomes" id="UP000664859"/>
    </source>
</evidence>